<sequence length="73" mass="8173">MPYNDCESEDNSESGTGVSEEERVTNVGKNLIQVEPVSLMMNVNGMPFEICEMIEPLIQIPRAHKANAIEYDD</sequence>
<evidence type="ECO:0000256" key="1">
    <source>
        <dbReference type="SAM" id="MobiDB-lite"/>
    </source>
</evidence>
<protein>
    <recommendedName>
        <fullName evidence="4">SKP1 component POZ domain-containing protein</fullName>
    </recommendedName>
</protein>
<evidence type="ECO:0000313" key="3">
    <source>
        <dbReference type="Proteomes" id="UP001396334"/>
    </source>
</evidence>
<comment type="caution">
    <text evidence="2">The sequence shown here is derived from an EMBL/GenBank/DDBJ whole genome shotgun (WGS) entry which is preliminary data.</text>
</comment>
<dbReference type="Proteomes" id="UP001396334">
    <property type="component" value="Unassembled WGS sequence"/>
</dbReference>
<evidence type="ECO:0008006" key="4">
    <source>
        <dbReference type="Google" id="ProtNLM"/>
    </source>
</evidence>
<reference evidence="2 3" key="1">
    <citation type="journal article" date="2024" name="G3 (Bethesda)">
        <title>Genome assembly of Hibiscus sabdariffa L. provides insights into metabolisms of medicinal natural products.</title>
        <authorList>
            <person name="Kim T."/>
        </authorList>
    </citation>
    <scope>NUCLEOTIDE SEQUENCE [LARGE SCALE GENOMIC DNA]</scope>
    <source>
        <strain evidence="2">TK-2024</strain>
        <tissue evidence="2">Old leaves</tissue>
    </source>
</reference>
<keyword evidence="3" id="KW-1185">Reference proteome</keyword>
<accession>A0ABR2SN69</accession>
<feature type="compositionally biased region" description="Acidic residues" evidence="1">
    <location>
        <begin position="1"/>
        <end position="12"/>
    </location>
</feature>
<dbReference type="EMBL" id="JBBPBN010000013">
    <property type="protein sequence ID" value="KAK9026377.1"/>
    <property type="molecule type" value="Genomic_DNA"/>
</dbReference>
<organism evidence="2 3">
    <name type="scientific">Hibiscus sabdariffa</name>
    <name type="common">roselle</name>
    <dbReference type="NCBI Taxonomy" id="183260"/>
    <lineage>
        <taxon>Eukaryota</taxon>
        <taxon>Viridiplantae</taxon>
        <taxon>Streptophyta</taxon>
        <taxon>Embryophyta</taxon>
        <taxon>Tracheophyta</taxon>
        <taxon>Spermatophyta</taxon>
        <taxon>Magnoliopsida</taxon>
        <taxon>eudicotyledons</taxon>
        <taxon>Gunneridae</taxon>
        <taxon>Pentapetalae</taxon>
        <taxon>rosids</taxon>
        <taxon>malvids</taxon>
        <taxon>Malvales</taxon>
        <taxon>Malvaceae</taxon>
        <taxon>Malvoideae</taxon>
        <taxon>Hibiscus</taxon>
    </lineage>
</organism>
<evidence type="ECO:0000313" key="2">
    <source>
        <dbReference type="EMBL" id="KAK9026377.1"/>
    </source>
</evidence>
<name>A0ABR2SN69_9ROSI</name>
<proteinExistence type="predicted"/>
<feature type="region of interest" description="Disordered" evidence="1">
    <location>
        <begin position="1"/>
        <end position="24"/>
    </location>
</feature>
<gene>
    <name evidence="2" type="ORF">V6N11_039217</name>
</gene>